<gene>
    <name evidence="1" type="ORF">EUGRSUZ_F00949</name>
</gene>
<reference evidence="1 2" key="1">
    <citation type="journal article" date="2014" name="Nature">
        <title>The genome of Eucalyptus grandis.</title>
        <authorList>
            <person name="Myburg A.A."/>
            <person name="Grattapaglia D."/>
            <person name="Tuskan G.A."/>
            <person name="Hellsten U."/>
            <person name="Hayes R.D."/>
            <person name="Grimwood J."/>
            <person name="Jenkins J."/>
            <person name="Lindquist E."/>
            <person name="Tice H."/>
            <person name="Bauer D."/>
            <person name="Goodstein D.M."/>
            <person name="Dubchak I."/>
            <person name="Poliakov A."/>
            <person name="Mizrachi E."/>
            <person name="Kullan A.R."/>
            <person name="Hussey S.G."/>
            <person name="Pinard D."/>
            <person name="van der Merwe K."/>
            <person name="Singh P."/>
            <person name="van Jaarsveld I."/>
            <person name="Silva-Junior O.B."/>
            <person name="Togawa R.C."/>
            <person name="Pappas M.R."/>
            <person name="Faria D.A."/>
            <person name="Sansaloni C.P."/>
            <person name="Petroli C.D."/>
            <person name="Yang X."/>
            <person name="Ranjan P."/>
            <person name="Tschaplinski T.J."/>
            <person name="Ye C.Y."/>
            <person name="Li T."/>
            <person name="Sterck L."/>
            <person name="Vanneste K."/>
            <person name="Murat F."/>
            <person name="Soler M."/>
            <person name="Clemente H.S."/>
            <person name="Saidi N."/>
            <person name="Cassan-Wang H."/>
            <person name="Dunand C."/>
            <person name="Hefer C.A."/>
            <person name="Bornberg-Bauer E."/>
            <person name="Kersting A.R."/>
            <person name="Vining K."/>
            <person name="Amarasinghe V."/>
            <person name="Ranik M."/>
            <person name="Naithani S."/>
            <person name="Elser J."/>
            <person name="Boyd A.E."/>
            <person name="Liston A."/>
            <person name="Spatafora J.W."/>
            <person name="Dharmwardhana P."/>
            <person name="Raja R."/>
            <person name="Sullivan C."/>
            <person name="Romanel E."/>
            <person name="Alves-Ferreira M."/>
            <person name="Kulheim C."/>
            <person name="Foley W."/>
            <person name="Carocha V."/>
            <person name="Paiva J."/>
            <person name="Kudrna D."/>
            <person name="Brommonschenkel S.H."/>
            <person name="Pasquali G."/>
            <person name="Byrne M."/>
            <person name="Rigault P."/>
            <person name="Tibbits J."/>
            <person name="Spokevicius A."/>
            <person name="Jones R.C."/>
            <person name="Steane D.A."/>
            <person name="Vaillancourt R.E."/>
            <person name="Potts B.M."/>
            <person name="Joubert F."/>
            <person name="Barry K."/>
            <person name="Pappas G.J."/>
            <person name="Strauss S.H."/>
            <person name="Jaiswal P."/>
            <person name="Grima-Pettenati J."/>
            <person name="Salse J."/>
            <person name="Van de Peer Y."/>
            <person name="Rokhsar D.S."/>
            <person name="Schmutz J."/>
        </authorList>
    </citation>
    <scope>NUCLEOTIDE SEQUENCE [LARGE SCALE GENOMIC DNA]</scope>
    <source>
        <strain evidence="2">cv. BRASUZ1</strain>
        <tissue evidence="1">Leaf extractions</tissue>
    </source>
</reference>
<comment type="caution">
    <text evidence="1">The sequence shown here is derived from an EMBL/GenBank/DDBJ whole genome shotgun (WGS) entry which is preliminary data.</text>
</comment>
<organism evidence="1 2">
    <name type="scientific">Eucalyptus grandis</name>
    <name type="common">Flooded gum</name>
    <dbReference type="NCBI Taxonomy" id="71139"/>
    <lineage>
        <taxon>Eukaryota</taxon>
        <taxon>Viridiplantae</taxon>
        <taxon>Streptophyta</taxon>
        <taxon>Embryophyta</taxon>
        <taxon>Tracheophyta</taxon>
        <taxon>Spermatophyta</taxon>
        <taxon>Magnoliopsida</taxon>
        <taxon>eudicotyledons</taxon>
        <taxon>Gunneridae</taxon>
        <taxon>Pentapetalae</taxon>
        <taxon>rosids</taxon>
        <taxon>malvids</taxon>
        <taxon>Myrtales</taxon>
        <taxon>Myrtaceae</taxon>
        <taxon>Myrtoideae</taxon>
        <taxon>Eucalypteae</taxon>
        <taxon>Eucalyptus</taxon>
    </lineage>
</organism>
<dbReference type="Proteomes" id="UP000030711">
    <property type="component" value="Chromosome 6"/>
</dbReference>
<protein>
    <submittedName>
        <fullName evidence="1">Uncharacterized protein</fullName>
    </submittedName>
</protein>
<name>A0ACC3KCW0_EUCGR</name>
<evidence type="ECO:0000313" key="2">
    <source>
        <dbReference type="Proteomes" id="UP000030711"/>
    </source>
</evidence>
<proteinExistence type="predicted"/>
<dbReference type="EMBL" id="CM064440">
    <property type="protein sequence ID" value="KAK3424146.1"/>
    <property type="molecule type" value="Genomic_DNA"/>
</dbReference>
<keyword evidence="2" id="KW-1185">Reference proteome</keyword>
<accession>A0ACC3KCW0</accession>
<sequence length="182" mass="20880">MMHVICSPCRVLSSHDRSVVHSFYREHCIIVASVMTVWNQMQPAYAANMRNEALNKQLGTEGLDLPDLIVEREMRGPSFAELLTIPEQDDWVYSDGKSASCVAFVLEIYKAAGLFDLISSSIRVTKFTIKDYSLRFFENNSSHLPKWFNYGDDIELPFHSVKYEVGIEWSCQGTTQWTRTLI</sequence>
<evidence type="ECO:0000313" key="1">
    <source>
        <dbReference type="EMBL" id="KAK3424146.1"/>
    </source>
</evidence>